<sequence>MSVEHIPTLTTPASALTPPQVWRASADILRGWVVRGLFAAQVRDRLDRLERQHRESGTVLLVLDPTTTSLDGLPLSRVMEAYLGEVGRHTPPCEETLRLAQMLFGERGNDGLTANRRNQFLARLWTLLARRVPATLVVLHADRLGEPAAGQLANFVRRVFSDPIASLAPQVNGGYRVAGTVVFVGEPRGLGLPLEQLGFETVDAQAQAPSQLRAYLRQPEVLERLVQSTAGSVSRLRTLLDELPDKVEDLLMHRFERLDASLRDILEVLALACRPVLSTHFDDAAARRLVDEGFVRRQVDGARVRLFIDEPDFRSRLDRQLEEQRRAVIHRRLGAMCRKEGDVGTALYHALHTDDATQVVDEALDVVGELVARGDVEEARPLLDAAQRAAGGDRAVRATRLMVELERAAGNPSHALARLDEVMGRGDEGASADLELLRGELLLATGDHGAATQAYAVAAEQIPHARIGLAEALYLAGKQADASALAYELLAELDREENDRHEDIVRVRNLCGKLAIFDEDYATARLHFERAVELARRHGLRAAECRAQANLGIVAMQTGASEEARDWLAKAVESSQGNPQVDRAGLLLNLGMLEQRQGRFDASIERYVEAIEWADQAAAAAVYYTAAYNLASLYQDIGAFDRALTSLEHIDGEPQGTPPLRIAAWVATARAGIYFEMGDYRRAVRAIERARDRFEDVDHLALHGVKERLQAAIAHAELGQNEAARAIVEGLDQPVEARNAGLHKLARALSGQDDGEHAEALELAAAALHDFDRAGYHHGYCRAAAMLVRLHEAGGRLDDAYEVLDEVTGRIHGRADTVPDTFRDDYFDQPIHRRLLGWTRTLRSHDAAPSAANAGELPSSRVLAIAHEILDGKTSLREQQRRLEHECIRAALERTEGNITRAAELLQLNRSRLSQIINADEDLSALKQRLKG</sequence>
<dbReference type="AlphaFoldDB" id="A0A4Y6PQ20"/>
<evidence type="ECO:0000256" key="5">
    <source>
        <dbReference type="ARBA" id="ARBA00038253"/>
    </source>
</evidence>
<evidence type="ECO:0000256" key="3">
    <source>
        <dbReference type="ARBA" id="ARBA00022737"/>
    </source>
</evidence>
<reference evidence="7 8" key="1">
    <citation type="submission" date="2019-06" db="EMBL/GenBank/DDBJ databases">
        <title>Persicimonas caeni gen. nov., sp. nov., a predatory bacterium isolated from solar saltern.</title>
        <authorList>
            <person name="Wang S."/>
        </authorList>
    </citation>
    <scope>NUCLEOTIDE SEQUENCE [LARGE SCALE GENOMIC DNA]</scope>
    <source>
        <strain evidence="7 8">YN101</strain>
    </source>
</reference>
<dbReference type="Gene3D" id="1.10.10.60">
    <property type="entry name" value="Homeodomain-like"/>
    <property type="match status" value="1"/>
</dbReference>
<dbReference type="Proteomes" id="UP000315995">
    <property type="component" value="Chromosome"/>
</dbReference>
<evidence type="ECO:0000256" key="1">
    <source>
        <dbReference type="ARBA" id="ARBA00004496"/>
    </source>
</evidence>
<dbReference type="PANTHER" id="PTHR46630">
    <property type="entry name" value="TETRATRICOPEPTIDE REPEAT PROTEIN 29"/>
    <property type="match status" value="1"/>
</dbReference>
<dbReference type="SUPFAM" id="SSF48452">
    <property type="entry name" value="TPR-like"/>
    <property type="match status" value="1"/>
</dbReference>
<proteinExistence type="inferred from homology"/>
<evidence type="ECO:0000259" key="6">
    <source>
        <dbReference type="Pfam" id="PF02954"/>
    </source>
</evidence>
<dbReference type="RefSeq" id="WP_141196925.1">
    <property type="nucleotide sequence ID" value="NZ_CP041186.1"/>
</dbReference>
<gene>
    <name evidence="7" type="ORF">FIV42_06700</name>
</gene>
<dbReference type="Pfam" id="PF02954">
    <property type="entry name" value="HTH_8"/>
    <property type="match status" value="1"/>
</dbReference>
<protein>
    <submittedName>
        <fullName evidence="7">Tetratricopeptide repeat protein</fullName>
    </submittedName>
</protein>
<keyword evidence="3" id="KW-0677">Repeat</keyword>
<evidence type="ECO:0000313" key="7">
    <source>
        <dbReference type="EMBL" id="QDG50432.1"/>
    </source>
</evidence>
<keyword evidence="4" id="KW-0802">TPR repeat</keyword>
<evidence type="ECO:0000256" key="4">
    <source>
        <dbReference type="ARBA" id="ARBA00022803"/>
    </source>
</evidence>
<dbReference type="SMART" id="SM00028">
    <property type="entry name" value="TPR"/>
    <property type="match status" value="5"/>
</dbReference>
<comment type="subcellular location">
    <subcellularLocation>
        <location evidence="1">Cytoplasm</location>
    </subcellularLocation>
</comment>
<keyword evidence="2" id="KW-0963">Cytoplasm</keyword>
<dbReference type="PANTHER" id="PTHR46630:SF1">
    <property type="entry name" value="TETRATRICOPEPTIDE REPEAT PROTEIN 29"/>
    <property type="match status" value="1"/>
</dbReference>
<dbReference type="GO" id="GO:0043565">
    <property type="term" value="F:sequence-specific DNA binding"/>
    <property type="evidence" value="ECO:0007669"/>
    <property type="project" value="InterPro"/>
</dbReference>
<evidence type="ECO:0000313" key="8">
    <source>
        <dbReference type="Proteomes" id="UP000315995"/>
    </source>
</evidence>
<dbReference type="InterPro" id="IPR002197">
    <property type="entry name" value="HTH_Fis"/>
</dbReference>
<dbReference type="Gene3D" id="1.25.40.10">
    <property type="entry name" value="Tetratricopeptide repeat domain"/>
    <property type="match status" value="2"/>
</dbReference>
<comment type="similarity">
    <text evidence="5">Belongs to the Rap family.</text>
</comment>
<dbReference type="InterPro" id="IPR011990">
    <property type="entry name" value="TPR-like_helical_dom_sf"/>
</dbReference>
<feature type="domain" description="DNA binding HTH" evidence="6">
    <location>
        <begin position="881"/>
        <end position="913"/>
    </location>
</feature>
<name>A0A4Y6PQ20_PERCE</name>
<accession>A0A4Y6PQ20</accession>
<dbReference type="EMBL" id="CP041186">
    <property type="protein sequence ID" value="QDG50432.1"/>
    <property type="molecule type" value="Genomic_DNA"/>
</dbReference>
<dbReference type="InterPro" id="IPR009057">
    <property type="entry name" value="Homeodomain-like_sf"/>
</dbReference>
<dbReference type="SUPFAM" id="SSF46689">
    <property type="entry name" value="Homeodomain-like"/>
    <property type="match status" value="1"/>
</dbReference>
<dbReference type="InterPro" id="IPR019734">
    <property type="entry name" value="TPR_rpt"/>
</dbReference>
<organism evidence="7 8">
    <name type="scientific">Persicimonas caeni</name>
    <dbReference type="NCBI Taxonomy" id="2292766"/>
    <lineage>
        <taxon>Bacteria</taxon>
        <taxon>Deltaproteobacteria</taxon>
        <taxon>Bradymonadales</taxon>
        <taxon>Bradymonadaceae</taxon>
        <taxon>Persicimonas</taxon>
    </lineage>
</organism>
<dbReference type="GO" id="GO:0005737">
    <property type="term" value="C:cytoplasm"/>
    <property type="evidence" value="ECO:0007669"/>
    <property type="project" value="UniProtKB-SubCell"/>
</dbReference>
<evidence type="ECO:0000256" key="2">
    <source>
        <dbReference type="ARBA" id="ARBA00022490"/>
    </source>
</evidence>
<accession>A0A5B8Y5K7</accession>
<keyword evidence="8" id="KW-1185">Reference proteome</keyword>
<dbReference type="InterPro" id="IPR051476">
    <property type="entry name" value="Bac_ResReg_Asp_Phosphatase"/>
</dbReference>